<dbReference type="InterPro" id="IPR042229">
    <property type="entry name" value="Listeria/Bacterioides_rpt_sf"/>
</dbReference>
<keyword evidence="4" id="KW-1185">Reference proteome</keyword>
<accession>A0A451GDL8</accession>
<dbReference type="Gene3D" id="2.60.40.4270">
    <property type="entry name" value="Listeria-Bacteroides repeat domain"/>
    <property type="match status" value="2"/>
</dbReference>
<name>A0A451GDL8_9SPHI</name>
<evidence type="ECO:0000256" key="2">
    <source>
        <dbReference type="SAM" id="SignalP"/>
    </source>
</evidence>
<dbReference type="OrthoDB" id="355609at2"/>
<gene>
    <name evidence="3" type="ORF">DPV69_06535</name>
</gene>
<evidence type="ECO:0000256" key="1">
    <source>
        <dbReference type="ARBA" id="ARBA00004196"/>
    </source>
</evidence>
<dbReference type="RefSeq" id="WP_113646464.1">
    <property type="nucleotide sequence ID" value="NZ_QMHN01000001.1"/>
</dbReference>
<evidence type="ECO:0000313" key="3">
    <source>
        <dbReference type="EMBL" id="RWU10980.1"/>
    </source>
</evidence>
<dbReference type="Proteomes" id="UP000284120">
    <property type="component" value="Unassembled WGS sequence"/>
</dbReference>
<feature type="signal peptide" evidence="2">
    <location>
        <begin position="1"/>
        <end position="21"/>
    </location>
</feature>
<dbReference type="InterPro" id="IPR026341">
    <property type="entry name" value="T9SS_type_B"/>
</dbReference>
<protein>
    <submittedName>
        <fullName evidence="3">T9SS type B sorting domain-containing protein</fullName>
    </submittedName>
</protein>
<dbReference type="Pfam" id="PF13585">
    <property type="entry name" value="CHU_C"/>
    <property type="match status" value="1"/>
</dbReference>
<comment type="caution">
    <text evidence="3">The sequence shown here is derived from an EMBL/GenBank/DDBJ whole genome shotgun (WGS) entry which is preliminary data.</text>
</comment>
<feature type="chain" id="PRO_5018977832" evidence="2">
    <location>
        <begin position="22"/>
        <end position="664"/>
    </location>
</feature>
<dbReference type="NCBIfam" id="TIGR02543">
    <property type="entry name" value="List_Bact_rpt"/>
    <property type="match status" value="2"/>
</dbReference>
<sequence length="664" mass="71585">MKKITYLILLFLWVGIGNSFAQVFSQNFSSSATLSSYVNASTPNSGQFTFFSAFGSSPFVIDNGRLKINKNGTGSAQAVRNVNFATTPKVAIIKFKMEVTNAVNPSTTITNQGHFFVGNGFENSANLPDNVAGAGNAHSKFGISISGNSFSVNIMSALNGQTKAPESSTQLFSGEQQITFVVNNSDNPIVYQAPDGTNVSVENDKWDLWVGTTKVYSNQAAFGPTIPLNQFRLGFHSNITTTNILQIYFDDINVYDESILPLFVTFNTNGGSAVSEIYANPNQTIAQPAQPTRTGYTFGGWYKDATLNTPWNFTTDVVTAPMTLYAKWNPITYAVTFESNGGTAVSPVQVNYNSTFAAPTEPTKTDVIFGGWYKEAALTNLWNFATDVVTGNTTLYAKWNDPRQSITFPAIGNKVYGEIPFALNATASSGLPVAYQALTNNITISGSTVTITNTGLATIRATQTGNADYNPATPVEVSFTIDKAPQTLTFNQPTPISRYAGVVALTATSSFGLPVVFSANEPSVGIITTDNKLQVKGLGTIKITASQAGNEFYLPATNIEREVVIHTAGNTQILVTQALSPNGDGINDVFVIEGIKAYPENQVKIVNRGGAKVYEQKGYNNDTVVFAGKSNGGDKLPDGTYYYSIEFKQNGQWVQKKGYLFIKN</sequence>
<comment type="subcellular location">
    <subcellularLocation>
        <location evidence="1">Cell envelope</location>
    </subcellularLocation>
</comment>
<organism evidence="3 4">
    <name type="scientific">Pedobacter chitinilyticus</name>
    <dbReference type="NCBI Taxonomy" id="2233776"/>
    <lineage>
        <taxon>Bacteria</taxon>
        <taxon>Pseudomonadati</taxon>
        <taxon>Bacteroidota</taxon>
        <taxon>Sphingobacteriia</taxon>
        <taxon>Sphingobacteriales</taxon>
        <taxon>Sphingobacteriaceae</taxon>
        <taxon>Pedobacter</taxon>
    </lineage>
</organism>
<reference evidence="3 4" key="1">
    <citation type="submission" date="2018-06" db="EMBL/GenBank/DDBJ databases">
        <title>Pedobacter endophyticus sp. nov., an endophytic bacterium isolated from a leaf of Triticum aestivum.</title>
        <authorList>
            <person name="Zhang L."/>
        </authorList>
    </citation>
    <scope>NUCLEOTIDE SEQUENCE [LARGE SCALE GENOMIC DNA]</scope>
    <source>
        <strain evidence="3 4">CM134L-2</strain>
    </source>
</reference>
<dbReference type="GO" id="GO:0030313">
    <property type="term" value="C:cell envelope"/>
    <property type="evidence" value="ECO:0007669"/>
    <property type="project" value="UniProtKB-SubCell"/>
</dbReference>
<keyword evidence="2" id="KW-0732">Signal</keyword>
<dbReference type="AlphaFoldDB" id="A0A451GDL8"/>
<dbReference type="Pfam" id="PF09479">
    <property type="entry name" value="Flg_new"/>
    <property type="match status" value="2"/>
</dbReference>
<dbReference type="EMBL" id="SAYW01000001">
    <property type="protein sequence ID" value="RWU10980.1"/>
    <property type="molecule type" value="Genomic_DNA"/>
</dbReference>
<dbReference type="InterPro" id="IPR013378">
    <property type="entry name" value="InlB-like_B-rpt"/>
</dbReference>
<proteinExistence type="predicted"/>
<dbReference type="NCBIfam" id="TIGR04131">
    <property type="entry name" value="Bac_Flav_CTERM"/>
    <property type="match status" value="1"/>
</dbReference>
<evidence type="ECO:0000313" key="4">
    <source>
        <dbReference type="Proteomes" id="UP000284120"/>
    </source>
</evidence>